<evidence type="ECO:0000256" key="11">
    <source>
        <dbReference type="ARBA" id="ARBA00049535"/>
    </source>
</evidence>
<keyword evidence="9" id="KW-0067">ATP-binding</keyword>
<evidence type="ECO:0000259" key="12">
    <source>
        <dbReference type="Pfam" id="PF13793"/>
    </source>
</evidence>
<comment type="caution">
    <text evidence="13">The sequence shown here is derived from an EMBL/GenBank/DDBJ whole genome shotgun (WGS) entry which is preliminary data.</text>
</comment>
<dbReference type="SMART" id="SM01400">
    <property type="entry name" value="Pribosyltran_N"/>
    <property type="match status" value="1"/>
</dbReference>
<dbReference type="EMBL" id="JAJVDC020000091">
    <property type="protein sequence ID" value="KAL1625634.1"/>
    <property type="molecule type" value="Genomic_DNA"/>
</dbReference>
<keyword evidence="14" id="KW-1185">Reference proteome</keyword>
<evidence type="ECO:0000256" key="5">
    <source>
        <dbReference type="ARBA" id="ARBA00022723"/>
    </source>
</evidence>
<evidence type="ECO:0000256" key="9">
    <source>
        <dbReference type="ARBA" id="ARBA00022840"/>
    </source>
</evidence>
<dbReference type="Proteomes" id="UP001521116">
    <property type="component" value="Unassembled WGS sequence"/>
</dbReference>
<comment type="catalytic activity">
    <reaction evidence="11">
        <text>D-ribose 5-phosphate + ATP = 5-phospho-alpha-D-ribose 1-diphosphate + AMP + H(+)</text>
        <dbReference type="Rhea" id="RHEA:15609"/>
        <dbReference type="ChEBI" id="CHEBI:15378"/>
        <dbReference type="ChEBI" id="CHEBI:30616"/>
        <dbReference type="ChEBI" id="CHEBI:58017"/>
        <dbReference type="ChEBI" id="CHEBI:78346"/>
        <dbReference type="ChEBI" id="CHEBI:456215"/>
        <dbReference type="EC" id="2.7.6.1"/>
    </reaction>
</comment>
<dbReference type="InterPro" id="IPR000836">
    <property type="entry name" value="PRTase_dom"/>
</dbReference>
<keyword evidence="4" id="KW-0808">Transferase</keyword>
<keyword evidence="7" id="KW-0547">Nucleotide-binding</keyword>
<sequence length="238" mass="26055">MRTSAAPGHINNSLVELFILVNACKSAAARRVTAILPCFPYARQDKKDKSRAPITARLMANILQTAGCDHVMTMDLHASQIQGFFNIPVDNLYAEPCIIRWVKARYAKSECTIERPRPNEVSRMILVGDVRDRIAIVIDDMADTCGTLAKAADVVLEHGAKEAIAIVTHGMLSGNAVDTLNASKLKKVVVTNTVPHGEKKARCDLLETVDISYILAEACRRTSNGESISALFSHSFYD</sequence>
<evidence type="ECO:0000313" key="14">
    <source>
        <dbReference type="Proteomes" id="UP001521116"/>
    </source>
</evidence>
<keyword evidence="10" id="KW-0460">Magnesium</keyword>
<proteinExistence type="inferred from homology"/>
<dbReference type="NCBIfam" id="TIGR01251">
    <property type="entry name" value="ribP_PPkin"/>
    <property type="match status" value="1"/>
</dbReference>
<dbReference type="EC" id="2.7.6.1" evidence="3"/>
<keyword evidence="8" id="KW-0418">Kinase</keyword>
<dbReference type="InterPro" id="IPR029057">
    <property type="entry name" value="PRTase-like"/>
</dbReference>
<comment type="pathway">
    <text evidence="1">Metabolic intermediate biosynthesis; 5-phospho-alpha-D-ribose 1-diphosphate biosynthesis; 5-phospho-alpha-D-ribose 1-diphosphate from D-ribose 5-phosphate (route I): step 1/1.</text>
</comment>
<accession>A0ABR3SNK7</accession>
<gene>
    <name evidence="13" type="primary">PRS4_2</name>
    <name evidence="13" type="ORF">SLS56_007218</name>
</gene>
<keyword evidence="6" id="KW-0545">Nucleotide biosynthesis</keyword>
<dbReference type="PANTHER" id="PTHR10210:SF32">
    <property type="entry name" value="RIBOSE-PHOSPHATE PYROPHOSPHOKINASE 2"/>
    <property type="match status" value="1"/>
</dbReference>
<dbReference type="Pfam" id="PF13793">
    <property type="entry name" value="Pribosyltran_N"/>
    <property type="match status" value="1"/>
</dbReference>
<dbReference type="CDD" id="cd06223">
    <property type="entry name" value="PRTases_typeI"/>
    <property type="match status" value="1"/>
</dbReference>
<evidence type="ECO:0000256" key="2">
    <source>
        <dbReference type="ARBA" id="ARBA00006478"/>
    </source>
</evidence>
<evidence type="ECO:0000256" key="8">
    <source>
        <dbReference type="ARBA" id="ARBA00022777"/>
    </source>
</evidence>
<dbReference type="Pfam" id="PF14572">
    <property type="entry name" value="Pribosyl_synth"/>
    <property type="match status" value="1"/>
</dbReference>
<feature type="domain" description="Ribose-phosphate pyrophosphokinase N-terminal" evidence="12">
    <location>
        <begin position="9"/>
        <end position="67"/>
    </location>
</feature>
<dbReference type="SUPFAM" id="SSF53271">
    <property type="entry name" value="PRTase-like"/>
    <property type="match status" value="1"/>
</dbReference>
<dbReference type="PROSITE" id="PS00114">
    <property type="entry name" value="PRPP_SYNTHASE"/>
    <property type="match status" value="1"/>
</dbReference>
<organism evidence="13 14">
    <name type="scientific">Neofusicoccum ribis</name>
    <dbReference type="NCBI Taxonomy" id="45134"/>
    <lineage>
        <taxon>Eukaryota</taxon>
        <taxon>Fungi</taxon>
        <taxon>Dikarya</taxon>
        <taxon>Ascomycota</taxon>
        <taxon>Pezizomycotina</taxon>
        <taxon>Dothideomycetes</taxon>
        <taxon>Dothideomycetes incertae sedis</taxon>
        <taxon>Botryosphaeriales</taxon>
        <taxon>Botryosphaeriaceae</taxon>
        <taxon>Neofusicoccum</taxon>
    </lineage>
</organism>
<comment type="similarity">
    <text evidence="2">Belongs to the ribose-phosphate pyrophosphokinase family.</text>
</comment>
<keyword evidence="5" id="KW-0479">Metal-binding</keyword>
<evidence type="ECO:0000256" key="4">
    <source>
        <dbReference type="ARBA" id="ARBA00022679"/>
    </source>
</evidence>
<evidence type="ECO:0000256" key="1">
    <source>
        <dbReference type="ARBA" id="ARBA00004996"/>
    </source>
</evidence>
<evidence type="ECO:0000256" key="6">
    <source>
        <dbReference type="ARBA" id="ARBA00022727"/>
    </source>
</evidence>
<dbReference type="Gene3D" id="3.40.50.2020">
    <property type="match status" value="2"/>
</dbReference>
<evidence type="ECO:0000256" key="3">
    <source>
        <dbReference type="ARBA" id="ARBA00013247"/>
    </source>
</evidence>
<reference evidence="13 14" key="1">
    <citation type="submission" date="2024-02" db="EMBL/GenBank/DDBJ databases">
        <title>De novo assembly and annotation of 12 fungi associated with fruit tree decline syndrome in Ontario, Canada.</title>
        <authorList>
            <person name="Sulman M."/>
            <person name="Ellouze W."/>
            <person name="Ilyukhin E."/>
        </authorList>
    </citation>
    <scope>NUCLEOTIDE SEQUENCE [LARGE SCALE GENOMIC DNA]</scope>
    <source>
        <strain evidence="13 14">M1-105</strain>
    </source>
</reference>
<dbReference type="InterPro" id="IPR000842">
    <property type="entry name" value="PRib_PP_synth_CS"/>
</dbReference>
<dbReference type="InterPro" id="IPR005946">
    <property type="entry name" value="Rib-P_diPkinase"/>
</dbReference>
<dbReference type="InterPro" id="IPR029099">
    <property type="entry name" value="Pribosyltran_N"/>
</dbReference>
<evidence type="ECO:0000313" key="13">
    <source>
        <dbReference type="EMBL" id="KAL1625634.1"/>
    </source>
</evidence>
<protein>
    <recommendedName>
        <fullName evidence="3">ribose-phosphate diphosphokinase</fullName>
        <ecNumber evidence="3">2.7.6.1</ecNumber>
    </recommendedName>
</protein>
<dbReference type="PANTHER" id="PTHR10210">
    <property type="entry name" value="RIBOSE-PHOSPHATE DIPHOSPHOKINASE FAMILY MEMBER"/>
    <property type="match status" value="1"/>
</dbReference>
<name>A0ABR3SNK7_9PEZI</name>
<evidence type="ECO:0000256" key="7">
    <source>
        <dbReference type="ARBA" id="ARBA00022741"/>
    </source>
</evidence>
<evidence type="ECO:0000256" key="10">
    <source>
        <dbReference type="ARBA" id="ARBA00022842"/>
    </source>
</evidence>